<reference evidence="1 2" key="1">
    <citation type="journal article" date="2015" name="Genome Announc.">
        <title>Complete Genome Sequence of Bacillus cereus Group Phage TsarBomba.</title>
        <authorList>
            <person name="Erill I."/>
            <person name="Caruso S.M."/>
        </authorList>
    </citation>
    <scope>NUCLEOTIDE SEQUENCE [LARGE SCALE GENOMIC DNA]</scope>
</reference>
<dbReference type="EMBL" id="KT224359">
    <property type="protein sequence ID" value="ALA13153.1"/>
    <property type="molecule type" value="Genomic_DNA"/>
</dbReference>
<protein>
    <submittedName>
        <fullName evidence="1">Uncharacterized protein</fullName>
    </submittedName>
</protein>
<keyword evidence="2" id="KW-1185">Reference proteome</keyword>
<evidence type="ECO:0000313" key="2">
    <source>
        <dbReference type="Proteomes" id="UP000204602"/>
    </source>
</evidence>
<accession>A0A0K2D099</accession>
<dbReference type="InterPro" id="IPR055622">
    <property type="entry name" value="DUF7198"/>
</dbReference>
<dbReference type="RefSeq" id="YP_009206872.1">
    <property type="nucleotide sequence ID" value="NC_028890.1"/>
</dbReference>
<proteinExistence type="predicted"/>
<dbReference type="Proteomes" id="UP000204602">
    <property type="component" value="Segment"/>
</dbReference>
<evidence type="ECO:0000313" key="1">
    <source>
        <dbReference type="EMBL" id="ALA13153.1"/>
    </source>
</evidence>
<dbReference type="Pfam" id="PF23828">
    <property type="entry name" value="DUF7198"/>
    <property type="match status" value="1"/>
</dbReference>
<dbReference type="GeneID" id="26633363"/>
<organism evidence="1 2">
    <name type="scientific">Bacillus phage TsarBomba</name>
    <dbReference type="NCBI Taxonomy" id="1690456"/>
    <lineage>
        <taxon>Viruses</taxon>
        <taxon>Duplodnaviria</taxon>
        <taxon>Heunggongvirae</taxon>
        <taxon>Uroviricota</taxon>
        <taxon>Caudoviricetes</taxon>
        <taxon>Herelleviridae</taxon>
        <taxon>Bastillevirinae</taxon>
        <taxon>Tsarbombavirus</taxon>
        <taxon>Tsarbombavirus tsarbomba</taxon>
    </lineage>
</organism>
<dbReference type="OrthoDB" id="9029at10239"/>
<gene>
    <name evidence="1" type="ORF">TSARBOMBA_37</name>
</gene>
<sequence>MLVGLIVLFVLLYSAILFAGYIRSRNHHRENRKTMQSLKEIVEEVLSEVKHTIRREEIQMTNEKNNGKLCTDDLKVLKATAEATETGVFYVPEYKVAPVNELTLTQLLTTEPTDEDYQTVIELLTDLFQKRYQEYKFLIAKSPDEVNDRPHLLQVQSNFEEDPYLHKLIFAKCMNANLDMQELSKRFADYAAKGHVVDLGEDAVIIIDDGTGLAATGVSPINSGLEDSAITYIFGFIKKSNWEAWHEKTFPKTEDAE</sequence>
<name>A0A0K2D099_9CAUD</name>
<dbReference type="KEGG" id="vg:26633363"/>